<evidence type="ECO:0000259" key="4">
    <source>
        <dbReference type="Pfam" id="PF13407"/>
    </source>
</evidence>
<dbReference type="SUPFAM" id="SSF53822">
    <property type="entry name" value="Periplasmic binding protein-like I"/>
    <property type="match status" value="1"/>
</dbReference>
<evidence type="ECO:0000313" key="5">
    <source>
        <dbReference type="EMBL" id="SEN02752.1"/>
    </source>
</evidence>
<dbReference type="OrthoDB" id="2061242at2"/>
<dbReference type="PANTHER" id="PTHR46847:SF1">
    <property type="entry name" value="D-ALLOSE-BINDING PERIPLASMIC PROTEIN-RELATED"/>
    <property type="match status" value="1"/>
</dbReference>
<dbReference type="STRING" id="474960.SAMN05216180_2539"/>
<dbReference type="EMBL" id="FOCG01000002">
    <property type="protein sequence ID" value="SEN02752.1"/>
    <property type="molecule type" value="Genomic_DNA"/>
</dbReference>
<dbReference type="AlphaFoldDB" id="A0A1H8D6D6"/>
<dbReference type="Proteomes" id="UP000199158">
    <property type="component" value="Unassembled WGS sequence"/>
</dbReference>
<dbReference type="GO" id="GO:0030246">
    <property type="term" value="F:carbohydrate binding"/>
    <property type="evidence" value="ECO:0007669"/>
    <property type="project" value="UniProtKB-ARBA"/>
</dbReference>
<organism evidence="5 6">
    <name type="scientific">Hydrogenoanaerobacterium saccharovorans</name>
    <dbReference type="NCBI Taxonomy" id="474960"/>
    <lineage>
        <taxon>Bacteria</taxon>
        <taxon>Bacillati</taxon>
        <taxon>Bacillota</taxon>
        <taxon>Clostridia</taxon>
        <taxon>Eubacteriales</taxon>
        <taxon>Oscillospiraceae</taxon>
        <taxon>Hydrogenoanaerobacterium</taxon>
    </lineage>
</organism>
<evidence type="ECO:0000256" key="3">
    <source>
        <dbReference type="ARBA" id="ARBA00022729"/>
    </source>
</evidence>
<dbReference type="InterPro" id="IPR025997">
    <property type="entry name" value="SBP_2_dom"/>
</dbReference>
<comment type="similarity">
    <text evidence="2">Belongs to the bacterial solute-binding protein 2 family.</text>
</comment>
<dbReference type="RefSeq" id="WP_092755721.1">
    <property type="nucleotide sequence ID" value="NZ_FOCG01000002.1"/>
</dbReference>
<evidence type="ECO:0000313" key="6">
    <source>
        <dbReference type="Proteomes" id="UP000199158"/>
    </source>
</evidence>
<name>A0A1H8D6D6_9FIRM</name>
<keyword evidence="5" id="KW-0813">Transport</keyword>
<keyword evidence="5" id="KW-0762">Sugar transport</keyword>
<dbReference type="PROSITE" id="PS51257">
    <property type="entry name" value="PROKAR_LIPOPROTEIN"/>
    <property type="match status" value="1"/>
</dbReference>
<sequence>MNKFLTLILAGALCLSLGSCKKNEPSASSSGSGDEGTSVYRIATLLPKEDEYSAQITAGAKAAVADAAAAVTFDNKYVGDGDETELLSQLSTSYDALLAYPTEGEAALAELSRIHGKGLPVAIVGTTVVKNDFAVSVSGSDQYKLGEAAGIQAKKYIETKLKNKASIAVLEHNAKNLAESTLRINGFLDQIKEMKTVTLVSDMEASTAEEIAEQLATYFKDAGDKAADIIYCTNADAVIAAHNAIIKAGRKGKTVVFGVGAHSSVTDIIKSGDNTIEAVIVQDYWKMGYNSVMALLDAVKNDSQTVGYIEVTEPITLSAADSGALEQYIKKISQK</sequence>
<evidence type="ECO:0000256" key="2">
    <source>
        <dbReference type="ARBA" id="ARBA00007639"/>
    </source>
</evidence>
<keyword evidence="6" id="KW-1185">Reference proteome</keyword>
<accession>A0A1H8D6D6</accession>
<protein>
    <submittedName>
        <fullName evidence="5">ABC-type sugar transport system, substrate-binding protein, contains N-terminal xre family HTH domain</fullName>
    </submittedName>
</protein>
<dbReference type="PANTHER" id="PTHR46847">
    <property type="entry name" value="D-ALLOSE-BINDING PERIPLASMIC PROTEIN-RELATED"/>
    <property type="match status" value="1"/>
</dbReference>
<proteinExistence type="inferred from homology"/>
<dbReference type="Pfam" id="PF13407">
    <property type="entry name" value="Peripla_BP_4"/>
    <property type="match status" value="1"/>
</dbReference>
<dbReference type="GO" id="GO:0030313">
    <property type="term" value="C:cell envelope"/>
    <property type="evidence" value="ECO:0007669"/>
    <property type="project" value="UniProtKB-SubCell"/>
</dbReference>
<dbReference type="Gene3D" id="3.40.50.2300">
    <property type="match status" value="2"/>
</dbReference>
<reference evidence="5 6" key="1">
    <citation type="submission" date="2016-10" db="EMBL/GenBank/DDBJ databases">
        <authorList>
            <person name="de Groot N.N."/>
        </authorList>
    </citation>
    <scope>NUCLEOTIDE SEQUENCE [LARGE SCALE GENOMIC DNA]</scope>
    <source>
        <strain evidence="5 6">CGMCC 1.5070</strain>
    </source>
</reference>
<keyword evidence="3" id="KW-0732">Signal</keyword>
<dbReference type="InterPro" id="IPR028082">
    <property type="entry name" value="Peripla_BP_I"/>
</dbReference>
<comment type="subcellular location">
    <subcellularLocation>
        <location evidence="1">Cell envelope</location>
    </subcellularLocation>
</comment>
<evidence type="ECO:0000256" key="1">
    <source>
        <dbReference type="ARBA" id="ARBA00004196"/>
    </source>
</evidence>
<gene>
    <name evidence="5" type="ORF">SAMN05216180_2539</name>
</gene>
<feature type="domain" description="Periplasmic binding protein" evidence="4">
    <location>
        <begin position="49"/>
        <end position="301"/>
    </location>
</feature>